<reference evidence="7" key="1">
    <citation type="submission" date="2025-08" db="UniProtKB">
        <authorList>
            <consortium name="RefSeq"/>
        </authorList>
    </citation>
    <scope>IDENTIFICATION</scope>
</reference>
<feature type="region of interest" description="Disordered" evidence="5">
    <location>
        <begin position="594"/>
        <end position="618"/>
    </location>
</feature>
<dbReference type="Proteomes" id="UP000694845">
    <property type="component" value="Unplaced"/>
</dbReference>
<evidence type="ECO:0000256" key="2">
    <source>
        <dbReference type="ARBA" id="ARBA00023161"/>
    </source>
</evidence>
<evidence type="ECO:0000256" key="3">
    <source>
        <dbReference type="ARBA" id="ARBA00029509"/>
    </source>
</evidence>
<name>A0A8B7ZW09_ACAPL</name>
<dbReference type="PANTHER" id="PTHR13091">
    <property type="entry name" value="AMPLIFIED IN BREAST CANCER 2-RELATED"/>
    <property type="match status" value="1"/>
</dbReference>
<gene>
    <name evidence="7" type="primary">LOC110989297</name>
</gene>
<evidence type="ECO:0000256" key="1">
    <source>
        <dbReference type="ARBA" id="ARBA00006443"/>
    </source>
</evidence>
<evidence type="ECO:0000256" key="4">
    <source>
        <dbReference type="RuleBase" id="RU367133"/>
    </source>
</evidence>
<dbReference type="OrthoDB" id="63589at2759"/>
<evidence type="ECO:0000256" key="5">
    <source>
        <dbReference type="SAM" id="MobiDB-lite"/>
    </source>
</evidence>
<keyword evidence="6" id="KW-1185">Reference proteome</keyword>
<organism evidence="6 7">
    <name type="scientific">Acanthaster planci</name>
    <name type="common">Crown-of-thorns starfish</name>
    <dbReference type="NCBI Taxonomy" id="133434"/>
    <lineage>
        <taxon>Eukaryota</taxon>
        <taxon>Metazoa</taxon>
        <taxon>Echinodermata</taxon>
        <taxon>Eleutherozoa</taxon>
        <taxon>Asterozoa</taxon>
        <taxon>Asteroidea</taxon>
        <taxon>Valvatacea</taxon>
        <taxon>Valvatida</taxon>
        <taxon>Acanthasteridae</taxon>
        <taxon>Acanthaster</taxon>
    </lineage>
</organism>
<sequence length="948" mass="106097">MYVRIDRKIKAGFARKKEFDTCLKMAVDFKKCWFRLSFLSNTGTPESNEKICVVGVFGKSQRAKGLMLNGITTTNSFQNPDFGPQKTEVDSCNIECFYDADSRVLYLHLLSIHDTVILSRICQQMQQNLSHADCHAFWKDHATSHARALLFMFTVCHLMVVVHPKNTFDTSYIQLFRALQNLREKLIPSISSLLKEASVGKECQTYGRLCTPRLLFVCQQTDMTEEELNSTASVSNAKSKYKRWSARKLLQHSLEDQIYRILRKSRILTNNLSHCLFTVPGNQAYVYFLDQQCLATDPVALMISELNKNFQPFKRGDTKSQPTTCPSPPVPSEQFQIFTDTVPSVEDTKQPDDLRSFLWEHVQLVLDGKGFDDGIGRGGVPHFEALGFSKWKSVSDRLYEFFMTDLSEPKIASHFNAMTSALDLDMRFSEARCNKVLPIATRTYQDGAPSHYTSTVHASRLTQAMKVFSQHARGPAFEKYANQLQAECQLFWQGGRQLCEVVSLTGHHCIHKAHLLLDSPTDPETEAVIPRMPHTNNNRTPCACNCGRTIGQRDDPFTLKLANYDFFQELEDRCCSKHKHHTFRLYEPKRRDSKVLPALAGQDQAKGAGKESGKEDGLGKMATEKLKSDNTASIPNTFSPALSLGQSGASDLLSHDAHSGLPGNSAASLLSMGDGVHDTIREKPVYYRESSTADYLQGMMCSTSPHGLLPLFSSWSLLCLGKASLYNPSKGLEQQPGFLRDCNFLVPWDIPIPKGSALDPSWPVLSDSAGASSRKGGKHRDKRGAKDSNTDPSIRAYIGNEYECPRGHRFICSGPDKIVKATGSGIVKDTGTKLVTSDMPLYFPCPCRTTKPPLGQLMRAFIVTPDVPLYIKLNPRLRPDQHPCPIFHPEVSEDGIILTGNSFWVLRFPYVYVDENGPVRTPTDNQPLPSAKLLRGMYLTTLEKPPDS</sequence>
<evidence type="ECO:0000313" key="7">
    <source>
        <dbReference type="RefSeq" id="XP_022109277.1"/>
    </source>
</evidence>
<dbReference type="AlphaFoldDB" id="A0A8B7ZW09"/>
<dbReference type="CTD" id="55181"/>
<dbReference type="KEGG" id="aplc:110989297"/>
<keyword evidence="2 4" id="KW-0866">Nonsense-mediated mRNA decay</keyword>
<dbReference type="InterPro" id="IPR019354">
    <property type="entry name" value="SMG8-like"/>
</dbReference>
<dbReference type="RefSeq" id="XP_022109277.1">
    <property type="nucleotide sequence ID" value="XM_022253585.1"/>
</dbReference>
<dbReference type="GeneID" id="110989297"/>
<comment type="similarity">
    <text evidence="1 4">Belongs to the SMG8 family.</text>
</comment>
<feature type="compositionally biased region" description="Basic and acidic residues" evidence="5">
    <location>
        <begin position="608"/>
        <end position="618"/>
    </location>
</feature>
<proteinExistence type="inferred from homology"/>
<dbReference type="Pfam" id="PF10220">
    <property type="entry name" value="Smg8_Smg9"/>
    <property type="match status" value="1"/>
</dbReference>
<accession>A0A8B7ZW09</accession>
<comment type="function">
    <text evidence="4">Involved in nonsense-mediated decay (NMD) of mRNAs containing premature stop codons.</text>
</comment>
<evidence type="ECO:0000313" key="6">
    <source>
        <dbReference type="Proteomes" id="UP000694845"/>
    </source>
</evidence>
<dbReference type="PANTHER" id="PTHR13091:SF0">
    <property type="entry name" value="NONSENSE-MEDIATED MRNA DECAY FACTOR SMG8"/>
    <property type="match status" value="1"/>
</dbReference>
<dbReference type="GO" id="GO:0000184">
    <property type="term" value="P:nuclear-transcribed mRNA catabolic process, nonsense-mediated decay"/>
    <property type="evidence" value="ECO:0007669"/>
    <property type="project" value="UniProtKB-UniRule"/>
</dbReference>
<protein>
    <recommendedName>
        <fullName evidence="3 4">Nonsense-mediated mRNA decay factor SMG8</fullName>
    </recommendedName>
</protein>
<feature type="region of interest" description="Disordered" evidence="5">
    <location>
        <begin position="761"/>
        <end position="793"/>
    </location>
</feature>